<gene>
    <name evidence="2" type="ORF">SAMN05444339_12035</name>
</gene>
<dbReference type="EMBL" id="FQUE01000020">
    <property type="protein sequence ID" value="SHF90388.1"/>
    <property type="molecule type" value="Genomic_DNA"/>
</dbReference>
<name>A0A1M5FFX7_LOKAT</name>
<keyword evidence="1" id="KW-0812">Transmembrane</keyword>
<proteinExistence type="predicted"/>
<feature type="transmembrane region" description="Helical" evidence="1">
    <location>
        <begin position="12"/>
        <end position="36"/>
    </location>
</feature>
<dbReference type="OrthoDB" id="8481818at2"/>
<dbReference type="RefSeq" id="WP_072858886.1">
    <property type="nucleotide sequence ID" value="NZ_FQUE01000020.1"/>
</dbReference>
<keyword evidence="1" id="KW-1133">Transmembrane helix</keyword>
<keyword evidence="3" id="KW-1185">Reference proteome</keyword>
<evidence type="ECO:0000256" key="1">
    <source>
        <dbReference type="SAM" id="Phobius"/>
    </source>
</evidence>
<organism evidence="2 3">
    <name type="scientific">Loktanella atrilutea</name>
    <dbReference type="NCBI Taxonomy" id="366533"/>
    <lineage>
        <taxon>Bacteria</taxon>
        <taxon>Pseudomonadati</taxon>
        <taxon>Pseudomonadota</taxon>
        <taxon>Alphaproteobacteria</taxon>
        <taxon>Rhodobacterales</taxon>
        <taxon>Roseobacteraceae</taxon>
        <taxon>Loktanella</taxon>
    </lineage>
</organism>
<keyword evidence="1" id="KW-0472">Membrane</keyword>
<reference evidence="3" key="1">
    <citation type="submission" date="2016-11" db="EMBL/GenBank/DDBJ databases">
        <authorList>
            <person name="Varghese N."/>
            <person name="Submissions S."/>
        </authorList>
    </citation>
    <scope>NUCLEOTIDE SEQUENCE [LARGE SCALE GENOMIC DNA]</scope>
    <source>
        <strain evidence="3">DSM 29326</strain>
    </source>
</reference>
<feature type="transmembrane region" description="Helical" evidence="1">
    <location>
        <begin position="42"/>
        <end position="62"/>
    </location>
</feature>
<protein>
    <submittedName>
        <fullName evidence="2">Uncharacterized protein</fullName>
    </submittedName>
</protein>
<dbReference type="AlphaFoldDB" id="A0A1M5FFX7"/>
<accession>A0A1M5FFX7</accession>
<sequence length="77" mass="8122">MNILKDVFSELFSMFVADARLTATILATVGLAAVLIDATSLPPLAGGLVLLLGCIAVLFLSVRREAKRRASPKSGSY</sequence>
<evidence type="ECO:0000313" key="3">
    <source>
        <dbReference type="Proteomes" id="UP000183987"/>
    </source>
</evidence>
<evidence type="ECO:0000313" key="2">
    <source>
        <dbReference type="EMBL" id="SHF90388.1"/>
    </source>
</evidence>
<dbReference type="STRING" id="366533.SAMN05444339_12035"/>
<dbReference type="Proteomes" id="UP000183987">
    <property type="component" value="Unassembled WGS sequence"/>
</dbReference>